<dbReference type="InterPro" id="IPR046155">
    <property type="entry name" value="DUF6157"/>
</dbReference>
<sequence length="141" mass="16097">MKITNTFIKVALDCPVEIGVAPTSSKDNKPAHLIQYELLSQDPYVYTLEDLIYEVHIRHKQIPDSEVQVRGEEIRAALFQKKHPCLRASMLPKKHGWGVHHNQEGKIALYAMESEAYQQFIETGDSENGPKLFYAMRSSRG</sequence>
<proteinExistence type="predicted"/>
<evidence type="ECO:0000313" key="1">
    <source>
        <dbReference type="EMBL" id="NEW06639.1"/>
    </source>
</evidence>
<reference evidence="1" key="1">
    <citation type="submission" date="2020-02" db="EMBL/GenBank/DDBJ databases">
        <authorList>
            <person name="Shen X.-R."/>
            <person name="Zhang Y.-X."/>
        </authorList>
    </citation>
    <scope>NUCLEOTIDE SEQUENCE</scope>
    <source>
        <strain evidence="1">SYP-B3998</strain>
    </source>
</reference>
<accession>A0A6G3ZYI0</accession>
<dbReference type="AlphaFoldDB" id="A0A6G3ZYI0"/>
<dbReference type="Pfam" id="PF19654">
    <property type="entry name" value="DUF6157"/>
    <property type="match status" value="1"/>
</dbReference>
<gene>
    <name evidence="1" type="ORF">GK047_11500</name>
</gene>
<comment type="caution">
    <text evidence="1">The sequence shown here is derived from an EMBL/GenBank/DDBJ whole genome shotgun (WGS) entry which is preliminary data.</text>
</comment>
<protein>
    <submittedName>
        <fullName evidence="1">Uncharacterized protein</fullName>
    </submittedName>
</protein>
<organism evidence="1">
    <name type="scientific">Paenibacillus sp. SYP-B3998</name>
    <dbReference type="NCBI Taxonomy" id="2678564"/>
    <lineage>
        <taxon>Bacteria</taxon>
        <taxon>Bacillati</taxon>
        <taxon>Bacillota</taxon>
        <taxon>Bacilli</taxon>
        <taxon>Bacillales</taxon>
        <taxon>Paenibacillaceae</taxon>
        <taxon>Paenibacillus</taxon>
    </lineage>
</organism>
<name>A0A6G3ZYI0_9BACL</name>
<dbReference type="EMBL" id="JAAIKC010000003">
    <property type="protein sequence ID" value="NEW06639.1"/>
    <property type="molecule type" value="Genomic_DNA"/>
</dbReference>